<dbReference type="CDD" id="cd01992">
    <property type="entry name" value="TilS_N"/>
    <property type="match status" value="1"/>
</dbReference>
<dbReference type="NCBIfam" id="TIGR02433">
    <property type="entry name" value="lysidine_TilS_C"/>
    <property type="match status" value="1"/>
</dbReference>
<evidence type="ECO:0000313" key="11">
    <source>
        <dbReference type="Proteomes" id="UP000199698"/>
    </source>
</evidence>
<evidence type="ECO:0000256" key="7">
    <source>
        <dbReference type="ARBA" id="ARBA00048539"/>
    </source>
</evidence>
<dbReference type="NCBIfam" id="TIGR02432">
    <property type="entry name" value="lysidine_TilS_N"/>
    <property type="match status" value="1"/>
</dbReference>
<keyword evidence="4 8" id="KW-0819">tRNA processing</keyword>
<dbReference type="STRING" id="1798183.GA0061080_101765"/>
<dbReference type="SUPFAM" id="SSF52402">
    <property type="entry name" value="Adenine nucleotide alpha hydrolases-like"/>
    <property type="match status" value="1"/>
</dbReference>
<dbReference type="HAMAP" id="MF_01161">
    <property type="entry name" value="tRNA_Ile_lys_synt"/>
    <property type="match status" value="1"/>
</dbReference>
<dbReference type="SMART" id="SM00977">
    <property type="entry name" value="TilS_C"/>
    <property type="match status" value="1"/>
</dbReference>
<dbReference type="InterPro" id="IPR012094">
    <property type="entry name" value="tRNA_Ile_lys_synt"/>
</dbReference>
<dbReference type="InterPro" id="IPR012796">
    <property type="entry name" value="Lysidine-tRNA-synth_C"/>
</dbReference>
<evidence type="ECO:0000256" key="3">
    <source>
        <dbReference type="ARBA" id="ARBA00022598"/>
    </source>
</evidence>
<dbReference type="GO" id="GO:0032267">
    <property type="term" value="F:tRNA(Ile)-lysidine synthase activity"/>
    <property type="evidence" value="ECO:0007669"/>
    <property type="project" value="UniProtKB-EC"/>
</dbReference>
<dbReference type="InterPro" id="IPR014729">
    <property type="entry name" value="Rossmann-like_a/b/a_fold"/>
</dbReference>
<dbReference type="RefSeq" id="WP_091122689.1">
    <property type="nucleotide sequence ID" value="NZ_FMBA01000017.1"/>
</dbReference>
<dbReference type="Proteomes" id="UP000199698">
    <property type="component" value="Unassembled WGS sequence"/>
</dbReference>
<proteinExistence type="inferred from homology"/>
<feature type="binding site" evidence="8">
    <location>
        <begin position="32"/>
        <end position="37"/>
    </location>
    <ligand>
        <name>ATP</name>
        <dbReference type="ChEBI" id="CHEBI:30616"/>
    </ligand>
</feature>
<dbReference type="InterPro" id="IPR015262">
    <property type="entry name" value="tRNA_Ile_lys_synt_subst-bd"/>
</dbReference>
<evidence type="ECO:0000256" key="8">
    <source>
        <dbReference type="HAMAP-Rule" id="MF_01161"/>
    </source>
</evidence>
<keyword evidence="11" id="KW-1185">Reference proteome</keyword>
<dbReference type="GO" id="GO:0005524">
    <property type="term" value="F:ATP binding"/>
    <property type="evidence" value="ECO:0007669"/>
    <property type="project" value="UniProtKB-UniRule"/>
</dbReference>
<dbReference type="EC" id="6.3.4.19" evidence="8"/>
<feature type="domain" description="Lysidine-tRNA(Ile) synthetase C-terminal" evidence="9">
    <location>
        <begin position="366"/>
        <end position="436"/>
    </location>
</feature>
<dbReference type="GO" id="GO:0005737">
    <property type="term" value="C:cytoplasm"/>
    <property type="evidence" value="ECO:0007669"/>
    <property type="project" value="UniProtKB-SubCell"/>
</dbReference>
<evidence type="ECO:0000256" key="4">
    <source>
        <dbReference type="ARBA" id="ARBA00022694"/>
    </source>
</evidence>
<dbReference type="GO" id="GO:0006400">
    <property type="term" value="P:tRNA modification"/>
    <property type="evidence" value="ECO:0007669"/>
    <property type="project" value="UniProtKB-UniRule"/>
</dbReference>
<comment type="subcellular location">
    <subcellularLocation>
        <location evidence="1 8">Cytoplasm</location>
    </subcellularLocation>
</comment>
<dbReference type="Pfam" id="PF11734">
    <property type="entry name" value="TilS_C"/>
    <property type="match status" value="1"/>
</dbReference>
<evidence type="ECO:0000256" key="6">
    <source>
        <dbReference type="ARBA" id="ARBA00022840"/>
    </source>
</evidence>
<gene>
    <name evidence="8" type="primary">tilS</name>
    <name evidence="10" type="ORF">GA0061080_101765</name>
</gene>
<dbReference type="PANTHER" id="PTHR43033:SF1">
    <property type="entry name" value="TRNA(ILE)-LYSIDINE SYNTHASE-RELATED"/>
    <property type="match status" value="1"/>
</dbReference>
<evidence type="ECO:0000256" key="5">
    <source>
        <dbReference type="ARBA" id="ARBA00022741"/>
    </source>
</evidence>
<dbReference type="SUPFAM" id="SSF82829">
    <property type="entry name" value="MesJ substrate recognition domain-like"/>
    <property type="match status" value="1"/>
</dbReference>
<comment type="catalytic activity">
    <reaction evidence="7 8">
        <text>cytidine(34) in tRNA(Ile2) + L-lysine + ATP = lysidine(34) in tRNA(Ile2) + AMP + diphosphate + H(+)</text>
        <dbReference type="Rhea" id="RHEA:43744"/>
        <dbReference type="Rhea" id="RHEA-COMP:10625"/>
        <dbReference type="Rhea" id="RHEA-COMP:10670"/>
        <dbReference type="ChEBI" id="CHEBI:15378"/>
        <dbReference type="ChEBI" id="CHEBI:30616"/>
        <dbReference type="ChEBI" id="CHEBI:32551"/>
        <dbReference type="ChEBI" id="CHEBI:33019"/>
        <dbReference type="ChEBI" id="CHEBI:82748"/>
        <dbReference type="ChEBI" id="CHEBI:83665"/>
        <dbReference type="ChEBI" id="CHEBI:456215"/>
        <dbReference type="EC" id="6.3.4.19"/>
    </reaction>
</comment>
<accession>A0A1C4B7U5</accession>
<evidence type="ECO:0000256" key="1">
    <source>
        <dbReference type="ARBA" id="ARBA00004496"/>
    </source>
</evidence>
<dbReference type="InterPro" id="IPR012795">
    <property type="entry name" value="tRNA_Ile_lys_synt_N"/>
</dbReference>
<sequence length="436" mass="51032">MNNQNQITCDEIIKQTVFHNIKHHKALLVAYSGGVDSTVLMHVLVKLKQQLLPNLKLRAIYIHHGLSCNADNWATHCWQQCQTWQVPIIIEKVRLDPIAGNIEEQARNARYQAIYRHLKDNETLCTAQHLDDQCETFFLALKRGSGPAGLSAMPQENQQHLRPLLTISRSQIETYANKHQLNWIEDESNQDDHYDRNFLRLKVLPILNQRWPHFSQMVARSAELCQQQETLINELLLAEFKQVITEQNQLAIAPLMDYSEYKRNAILRMWFKHNHINMPTRQQITLIWQTVVLAKEDANPQFIFNNQQVRRYQNQLYLLPLYQDIEQQILNWDLALALTLPDNVGKLQVNYQTDLCCRLPQADEKITVRFHAQGKFQIVNRHGSRSIKKLWQEHNIPPWMRTRIPLIYYNEQLICAVGVFVTKQGLGSQIGFKLII</sequence>
<comment type="domain">
    <text evidence="8">The N-terminal region contains the highly conserved SGGXDS motif, predicted to be a P-loop motif involved in ATP binding.</text>
</comment>
<evidence type="ECO:0000259" key="9">
    <source>
        <dbReference type="SMART" id="SM00977"/>
    </source>
</evidence>
<dbReference type="EMBL" id="FMBA01000017">
    <property type="protein sequence ID" value="SCC02884.1"/>
    <property type="molecule type" value="Genomic_DNA"/>
</dbReference>
<organism evidence="10 11">
    <name type="scientific">Gilliamella intestini</name>
    <dbReference type="NCBI Taxonomy" id="1798183"/>
    <lineage>
        <taxon>Bacteria</taxon>
        <taxon>Pseudomonadati</taxon>
        <taxon>Pseudomonadota</taxon>
        <taxon>Gammaproteobacteria</taxon>
        <taxon>Orbales</taxon>
        <taxon>Orbaceae</taxon>
        <taxon>Gilliamella</taxon>
    </lineage>
</organism>
<dbReference type="OrthoDB" id="9807403at2"/>
<dbReference type="AlphaFoldDB" id="A0A1C4B7U5"/>
<comment type="similarity">
    <text evidence="8">Belongs to the tRNA(Ile)-lysidine synthase family.</text>
</comment>
<reference evidence="11" key="1">
    <citation type="submission" date="2016-08" db="EMBL/GenBank/DDBJ databases">
        <authorList>
            <person name="Varghese N."/>
            <person name="Submissions Spin"/>
        </authorList>
    </citation>
    <scope>NUCLEOTIDE SEQUENCE [LARGE SCALE GENOMIC DNA]</scope>
    <source>
        <strain evidence="11">R-53144</strain>
    </source>
</reference>
<evidence type="ECO:0000256" key="2">
    <source>
        <dbReference type="ARBA" id="ARBA00022490"/>
    </source>
</evidence>
<dbReference type="SUPFAM" id="SSF56037">
    <property type="entry name" value="PheT/TilS domain"/>
    <property type="match status" value="1"/>
</dbReference>
<keyword evidence="6 8" id="KW-0067">ATP-binding</keyword>
<dbReference type="Gene3D" id="1.20.59.20">
    <property type="match status" value="1"/>
</dbReference>
<comment type="function">
    <text evidence="8">Ligates lysine onto the cytidine present at position 34 of the AUA codon-specific tRNA(Ile) that contains the anticodon CAU, in an ATP-dependent manner. Cytidine is converted to lysidine, thus changing the amino acid specificity of the tRNA from methionine to isoleucine.</text>
</comment>
<keyword evidence="5 8" id="KW-0547">Nucleotide-binding</keyword>
<dbReference type="InterPro" id="IPR011063">
    <property type="entry name" value="TilS/TtcA_N"/>
</dbReference>
<protein>
    <recommendedName>
        <fullName evidence="8">tRNA(Ile)-lysidine synthase</fullName>
        <ecNumber evidence="8">6.3.4.19</ecNumber>
    </recommendedName>
    <alternativeName>
        <fullName evidence="8">tRNA(Ile)-2-lysyl-cytidine synthase</fullName>
    </alternativeName>
    <alternativeName>
        <fullName evidence="8">tRNA(Ile)-lysidine synthetase</fullName>
    </alternativeName>
</protein>
<keyword evidence="2 8" id="KW-0963">Cytoplasm</keyword>
<name>A0A1C4B7U5_9GAMM</name>
<keyword evidence="3 8" id="KW-0436">Ligase</keyword>
<dbReference type="Gene3D" id="3.40.50.620">
    <property type="entry name" value="HUPs"/>
    <property type="match status" value="1"/>
</dbReference>
<dbReference type="Pfam" id="PF09179">
    <property type="entry name" value="TilS"/>
    <property type="match status" value="1"/>
</dbReference>
<dbReference type="PANTHER" id="PTHR43033">
    <property type="entry name" value="TRNA(ILE)-LYSIDINE SYNTHASE-RELATED"/>
    <property type="match status" value="1"/>
</dbReference>
<dbReference type="Pfam" id="PF01171">
    <property type="entry name" value="ATP_bind_3"/>
    <property type="match status" value="1"/>
</dbReference>
<evidence type="ECO:0000313" key="10">
    <source>
        <dbReference type="EMBL" id="SCC02884.1"/>
    </source>
</evidence>